<keyword evidence="5" id="KW-0645">Protease</keyword>
<dbReference type="Proteomes" id="UP000177996">
    <property type="component" value="Unassembled WGS sequence"/>
</dbReference>
<keyword evidence="6 13" id="KW-0812">Transmembrane</keyword>
<sequence>MQDVELIQVLFSVLVLVFSVVAHEVSHGYMAQYLGDPTARLAGRLTMNPIRHIDPIGSLLVPFVTALIHGGIIFGWAKPVPYNPYNLRDQKWGDAKVALAGPLTNLSIAVLFAVILRLGGDAVAPDMAGIMHLIVFINIILAVFNLVPIPPLDGSKVLFNLLPLRYRYVGEYLERYALVLILVFAFFLWKFFLPLISFLYVLLVGASW</sequence>
<reference evidence="15 16" key="1">
    <citation type="journal article" date="2016" name="Nat. Commun.">
        <title>Thousands of microbial genomes shed light on interconnected biogeochemical processes in an aquifer system.</title>
        <authorList>
            <person name="Anantharaman K."/>
            <person name="Brown C.T."/>
            <person name="Hug L.A."/>
            <person name="Sharon I."/>
            <person name="Castelle C.J."/>
            <person name="Probst A.J."/>
            <person name="Thomas B.C."/>
            <person name="Singh A."/>
            <person name="Wilkins M.J."/>
            <person name="Karaoz U."/>
            <person name="Brodie E.L."/>
            <person name="Williams K.H."/>
            <person name="Hubbard S.S."/>
            <person name="Banfield J.F."/>
        </authorList>
    </citation>
    <scope>NUCLEOTIDE SEQUENCE [LARGE SCALE GENOMIC DNA]</scope>
</reference>
<comment type="caution">
    <text evidence="15">The sequence shown here is derived from an EMBL/GenBank/DDBJ whole genome shotgun (WGS) entry which is preliminary data.</text>
</comment>
<dbReference type="CDD" id="cd06158">
    <property type="entry name" value="S2P-M50_like_1"/>
    <property type="match status" value="1"/>
</dbReference>
<keyword evidence="9" id="KW-0862">Zinc</keyword>
<gene>
    <name evidence="15" type="ORF">A3D65_02125</name>
</gene>
<feature type="transmembrane region" description="Helical" evidence="13">
    <location>
        <begin position="130"/>
        <end position="149"/>
    </location>
</feature>
<evidence type="ECO:0000256" key="8">
    <source>
        <dbReference type="ARBA" id="ARBA00022801"/>
    </source>
</evidence>
<evidence type="ECO:0000256" key="6">
    <source>
        <dbReference type="ARBA" id="ARBA00022692"/>
    </source>
</evidence>
<feature type="transmembrane region" description="Helical" evidence="13">
    <location>
        <begin position="176"/>
        <end position="203"/>
    </location>
</feature>
<comment type="cofactor">
    <cofactor evidence="1">
        <name>Zn(2+)</name>
        <dbReference type="ChEBI" id="CHEBI:29105"/>
    </cofactor>
</comment>
<evidence type="ECO:0000256" key="2">
    <source>
        <dbReference type="ARBA" id="ARBA00004651"/>
    </source>
</evidence>
<evidence type="ECO:0000256" key="5">
    <source>
        <dbReference type="ARBA" id="ARBA00022670"/>
    </source>
</evidence>
<comment type="subcellular location">
    <subcellularLocation>
        <location evidence="2">Cell membrane</location>
        <topology evidence="2">Multi-pass membrane protein</topology>
    </subcellularLocation>
</comment>
<keyword evidence="11" id="KW-0482">Metalloprotease</keyword>
<evidence type="ECO:0000256" key="13">
    <source>
        <dbReference type="SAM" id="Phobius"/>
    </source>
</evidence>
<protein>
    <recommendedName>
        <fullName evidence="14">Peptidase M50 domain-containing protein</fullName>
    </recommendedName>
</protein>
<dbReference type="GO" id="GO:0005886">
    <property type="term" value="C:plasma membrane"/>
    <property type="evidence" value="ECO:0007669"/>
    <property type="project" value="UniProtKB-SubCell"/>
</dbReference>
<comment type="similarity">
    <text evidence="3">Belongs to the peptidase M50B family.</text>
</comment>
<feature type="transmembrane region" description="Helical" evidence="13">
    <location>
        <begin position="6"/>
        <end position="25"/>
    </location>
</feature>
<dbReference type="PANTHER" id="PTHR35864">
    <property type="entry name" value="ZINC METALLOPROTEASE MJ0611-RELATED"/>
    <property type="match status" value="1"/>
</dbReference>
<evidence type="ECO:0000256" key="4">
    <source>
        <dbReference type="ARBA" id="ARBA00022475"/>
    </source>
</evidence>
<feature type="transmembrane region" description="Helical" evidence="13">
    <location>
        <begin position="56"/>
        <end position="77"/>
    </location>
</feature>
<dbReference type="PANTHER" id="PTHR35864:SF1">
    <property type="entry name" value="ZINC METALLOPROTEASE YWHC-RELATED"/>
    <property type="match status" value="1"/>
</dbReference>
<evidence type="ECO:0000259" key="14">
    <source>
        <dbReference type="Pfam" id="PF02163"/>
    </source>
</evidence>
<dbReference type="InterPro" id="IPR044537">
    <property type="entry name" value="Rip2-like"/>
</dbReference>
<keyword evidence="8" id="KW-0378">Hydrolase</keyword>
<dbReference type="GO" id="GO:0006508">
    <property type="term" value="P:proteolysis"/>
    <property type="evidence" value="ECO:0007669"/>
    <property type="project" value="UniProtKB-KW"/>
</dbReference>
<dbReference type="InterPro" id="IPR008915">
    <property type="entry name" value="Peptidase_M50"/>
</dbReference>
<evidence type="ECO:0000256" key="11">
    <source>
        <dbReference type="ARBA" id="ARBA00023049"/>
    </source>
</evidence>
<proteinExistence type="inferred from homology"/>
<evidence type="ECO:0000256" key="12">
    <source>
        <dbReference type="ARBA" id="ARBA00023136"/>
    </source>
</evidence>
<dbReference type="GO" id="GO:0046872">
    <property type="term" value="F:metal ion binding"/>
    <property type="evidence" value="ECO:0007669"/>
    <property type="project" value="UniProtKB-KW"/>
</dbReference>
<keyword evidence="7" id="KW-0479">Metal-binding</keyword>
<name>A0A1G2CZ85_9BACT</name>
<dbReference type="AlphaFoldDB" id="A0A1G2CZ85"/>
<dbReference type="EMBL" id="MHLL01000078">
    <property type="protein sequence ID" value="OGZ06695.1"/>
    <property type="molecule type" value="Genomic_DNA"/>
</dbReference>
<evidence type="ECO:0000313" key="15">
    <source>
        <dbReference type="EMBL" id="OGZ06695.1"/>
    </source>
</evidence>
<accession>A0A1G2CZ85</accession>
<organism evidence="15 16">
    <name type="scientific">Candidatus Lloydbacteria bacterium RIFCSPHIGHO2_02_FULL_50_13</name>
    <dbReference type="NCBI Taxonomy" id="1798661"/>
    <lineage>
        <taxon>Bacteria</taxon>
        <taxon>Candidatus Lloydiibacteriota</taxon>
    </lineage>
</organism>
<keyword evidence="12 13" id="KW-0472">Membrane</keyword>
<dbReference type="InterPro" id="IPR052348">
    <property type="entry name" value="Metallopeptidase_M50B"/>
</dbReference>
<evidence type="ECO:0000256" key="3">
    <source>
        <dbReference type="ARBA" id="ARBA00007931"/>
    </source>
</evidence>
<evidence type="ECO:0000256" key="9">
    <source>
        <dbReference type="ARBA" id="ARBA00022833"/>
    </source>
</evidence>
<keyword evidence="4" id="KW-1003">Cell membrane</keyword>
<keyword evidence="10 13" id="KW-1133">Transmembrane helix</keyword>
<feature type="domain" description="Peptidase M50" evidence="14">
    <location>
        <begin position="124"/>
        <end position="187"/>
    </location>
</feature>
<evidence type="ECO:0000313" key="16">
    <source>
        <dbReference type="Proteomes" id="UP000177996"/>
    </source>
</evidence>
<evidence type="ECO:0000256" key="1">
    <source>
        <dbReference type="ARBA" id="ARBA00001947"/>
    </source>
</evidence>
<evidence type="ECO:0000256" key="10">
    <source>
        <dbReference type="ARBA" id="ARBA00022989"/>
    </source>
</evidence>
<feature type="transmembrane region" description="Helical" evidence="13">
    <location>
        <begin position="97"/>
        <end position="118"/>
    </location>
</feature>
<dbReference type="GO" id="GO:0008237">
    <property type="term" value="F:metallopeptidase activity"/>
    <property type="evidence" value="ECO:0007669"/>
    <property type="project" value="UniProtKB-KW"/>
</dbReference>
<evidence type="ECO:0000256" key="7">
    <source>
        <dbReference type="ARBA" id="ARBA00022723"/>
    </source>
</evidence>
<dbReference type="Pfam" id="PF02163">
    <property type="entry name" value="Peptidase_M50"/>
    <property type="match status" value="1"/>
</dbReference>